<dbReference type="Gene3D" id="2.30.110.10">
    <property type="entry name" value="Electron Transport, Fmn-binding Protein, Chain A"/>
    <property type="match status" value="1"/>
</dbReference>
<dbReference type="InterPro" id="IPR011576">
    <property type="entry name" value="Pyridox_Oxase_N"/>
</dbReference>
<sequence>MPGPHLSRLDPRYGDDPTPASWARTDQLLADAELYWLSTVRADGRPHVTPLIGAWFDDRFHFASGVREQKVHNLVANPHVAVTTGTNTWAAGTDVVLEGAAQRLTEPAQLQAFADATFAKYGEAWRFTVHGDVVGDGDHAAWVFAVAPTKVLTFGKDPHAQTAHLFG</sequence>
<protein>
    <submittedName>
        <fullName evidence="3">Pyridoxamine 5'-phosphate oxidase</fullName>
    </submittedName>
</protein>
<gene>
    <name evidence="3" type="ORF">HALOF300_01639</name>
</gene>
<dbReference type="SUPFAM" id="SSF50475">
    <property type="entry name" value="FMN-binding split barrel"/>
    <property type="match status" value="1"/>
</dbReference>
<dbReference type="PANTHER" id="PTHR35176:SF4">
    <property type="entry name" value="PYRIDOXAMINE 5'-PHOSPHATE OXIDASE-RELATED FMN-BINDING"/>
    <property type="match status" value="1"/>
</dbReference>
<name>A0A7M4DHP0_9MICO</name>
<dbReference type="RefSeq" id="WP_156740457.1">
    <property type="nucleotide sequence ID" value="NZ_CACRYJ010000022.1"/>
</dbReference>
<evidence type="ECO:0000256" key="1">
    <source>
        <dbReference type="ARBA" id="ARBA00023002"/>
    </source>
</evidence>
<dbReference type="AlphaFoldDB" id="A0A7M4DHP0"/>
<feature type="domain" description="Pyridoxamine 5'-phosphate oxidase N-terminal" evidence="2">
    <location>
        <begin position="26"/>
        <end position="146"/>
    </location>
</feature>
<dbReference type="PANTHER" id="PTHR35176">
    <property type="entry name" value="HEME OXYGENASE HI_0854-RELATED"/>
    <property type="match status" value="1"/>
</dbReference>
<dbReference type="InterPro" id="IPR052019">
    <property type="entry name" value="F420H2_bilvrd_red/Heme_oxyg"/>
</dbReference>
<dbReference type="Pfam" id="PF01243">
    <property type="entry name" value="PNPOx_N"/>
    <property type="match status" value="1"/>
</dbReference>
<dbReference type="GO" id="GO:0016627">
    <property type="term" value="F:oxidoreductase activity, acting on the CH-CH group of donors"/>
    <property type="evidence" value="ECO:0007669"/>
    <property type="project" value="TreeGrafter"/>
</dbReference>
<keyword evidence="4" id="KW-1185">Reference proteome</keyword>
<reference evidence="3 4" key="1">
    <citation type="submission" date="2019-11" db="EMBL/GenBank/DDBJ databases">
        <authorList>
            <person name="Criscuolo A."/>
        </authorList>
    </citation>
    <scope>NUCLEOTIDE SEQUENCE [LARGE SCALE GENOMIC DNA]</scope>
    <source>
        <strain evidence="3">CIP111667</strain>
    </source>
</reference>
<dbReference type="InterPro" id="IPR012349">
    <property type="entry name" value="Split_barrel_FMN-bd"/>
</dbReference>
<dbReference type="Proteomes" id="UP000419743">
    <property type="component" value="Unassembled WGS sequence"/>
</dbReference>
<dbReference type="GO" id="GO:0070967">
    <property type="term" value="F:coenzyme F420 binding"/>
    <property type="evidence" value="ECO:0007669"/>
    <property type="project" value="TreeGrafter"/>
</dbReference>
<evidence type="ECO:0000259" key="2">
    <source>
        <dbReference type="Pfam" id="PF01243"/>
    </source>
</evidence>
<proteinExistence type="predicted"/>
<evidence type="ECO:0000313" key="4">
    <source>
        <dbReference type="Proteomes" id="UP000419743"/>
    </source>
</evidence>
<accession>A0A7M4DHP0</accession>
<comment type="caution">
    <text evidence="3">The sequence shown here is derived from an EMBL/GenBank/DDBJ whole genome shotgun (WGS) entry which is preliminary data.</text>
</comment>
<evidence type="ECO:0000313" key="3">
    <source>
        <dbReference type="EMBL" id="VZO36433.1"/>
    </source>
</evidence>
<keyword evidence="1" id="KW-0560">Oxidoreductase</keyword>
<dbReference type="GO" id="GO:0005829">
    <property type="term" value="C:cytosol"/>
    <property type="evidence" value="ECO:0007669"/>
    <property type="project" value="TreeGrafter"/>
</dbReference>
<organism evidence="3 4">
    <name type="scientific">Occultella aeris</name>
    <dbReference type="NCBI Taxonomy" id="2761496"/>
    <lineage>
        <taxon>Bacteria</taxon>
        <taxon>Bacillati</taxon>
        <taxon>Actinomycetota</taxon>
        <taxon>Actinomycetes</taxon>
        <taxon>Micrococcales</taxon>
        <taxon>Ruaniaceae</taxon>
        <taxon>Occultella</taxon>
    </lineage>
</organism>
<dbReference type="EMBL" id="CACRYJ010000022">
    <property type="protein sequence ID" value="VZO36433.1"/>
    <property type="molecule type" value="Genomic_DNA"/>
</dbReference>